<evidence type="ECO:0000256" key="8">
    <source>
        <dbReference type="ARBA" id="ARBA00022723"/>
    </source>
</evidence>
<dbReference type="InterPro" id="IPR042097">
    <property type="entry name" value="Aminopeptidase_N-like_N_sf"/>
</dbReference>
<evidence type="ECO:0000256" key="9">
    <source>
        <dbReference type="ARBA" id="ARBA00022801"/>
    </source>
</evidence>
<feature type="domain" description="Peptidase M1 membrane alanine aminopeptidase" evidence="14">
    <location>
        <begin position="328"/>
        <end position="483"/>
    </location>
</feature>
<reference evidence="16 17" key="1">
    <citation type="submission" date="2020-08" db="EMBL/GenBank/DDBJ databases">
        <title>Functional genomics of gut bacteria from endangered species of beetles.</title>
        <authorList>
            <person name="Carlos-Shanley C."/>
        </authorList>
    </citation>
    <scope>NUCLEOTIDE SEQUENCE [LARGE SCALE GENOMIC DNA]</scope>
    <source>
        <strain evidence="16 17">S00245</strain>
    </source>
</reference>
<dbReference type="Pfam" id="PF01433">
    <property type="entry name" value="Peptidase_M1"/>
    <property type="match status" value="1"/>
</dbReference>
<comment type="caution">
    <text evidence="16">The sequence shown here is derived from an EMBL/GenBank/DDBJ whole genome shotgun (WGS) entry which is preliminary data.</text>
</comment>
<evidence type="ECO:0000256" key="13">
    <source>
        <dbReference type="SAM" id="SignalP"/>
    </source>
</evidence>
<dbReference type="GO" id="GO:0008270">
    <property type="term" value="F:zinc ion binding"/>
    <property type="evidence" value="ECO:0007669"/>
    <property type="project" value="InterPro"/>
</dbReference>
<evidence type="ECO:0000256" key="5">
    <source>
        <dbReference type="ARBA" id="ARBA00015611"/>
    </source>
</evidence>
<evidence type="ECO:0000313" key="16">
    <source>
        <dbReference type="EMBL" id="MBB4857962.1"/>
    </source>
</evidence>
<evidence type="ECO:0000256" key="12">
    <source>
        <dbReference type="SAM" id="MobiDB-lite"/>
    </source>
</evidence>
<comment type="similarity">
    <text evidence="3">Belongs to the peptidase M1 family.</text>
</comment>
<comment type="cofactor">
    <cofactor evidence="2">
        <name>Zn(2+)</name>
        <dbReference type="ChEBI" id="CHEBI:29105"/>
    </cofactor>
</comment>
<dbReference type="SUPFAM" id="SSF63737">
    <property type="entry name" value="Leukotriene A4 hydrolase N-terminal domain"/>
    <property type="match status" value="1"/>
</dbReference>
<dbReference type="InterPro" id="IPR014782">
    <property type="entry name" value="Peptidase_M1_dom"/>
</dbReference>
<dbReference type="GO" id="GO:0016020">
    <property type="term" value="C:membrane"/>
    <property type="evidence" value="ECO:0007669"/>
    <property type="project" value="TreeGrafter"/>
</dbReference>
<dbReference type="RefSeq" id="WP_184243231.1">
    <property type="nucleotide sequence ID" value="NZ_JACHLR010000004.1"/>
</dbReference>
<feature type="domain" description="Aminopeptidase N-like N-terminal" evidence="15">
    <location>
        <begin position="132"/>
        <end position="239"/>
    </location>
</feature>
<sequence>MMRTMMSLLMAGASLAIAPPAMADRYPLQHGLQVRDYAFDIALSEESDDIRVNETVEVSFLADGLKAIDLDLCNVVAASAKPDPLEPCEATERQNTDLGPGSGPVPGVGRGMTMISATAGGTPLRFTHIGNRLHLTLPQPSRKGGRLAIDLAYHGVPAAGLFIGKNKYGDRVFFSDSWPNRARNWLATVDHISAKATKTVTVTAPSHYQVISNGLETRVADLPGGLRATTWREAVPIPSWQFSLGVAPMTVTRFDQVRGVDFAAWLAPQNQAADLSQAEATSRAAFDFYSDYIGPYAFEKLAHVDATGGRGAMELATSIFYFGDFRAMAHEMAHQWFGNAVTEATWDDVWLSEGFATYFDLLFTEHSRGHDTFLTSLRRGRDGAVKYALAHPDSTVVHRDLARDSEVLGNAPQIYAGGAMVLRTLNGVLGDRVFRAGIRSYYARHVNGLATSDDLRLAMEDACRADSGCESENNDLTWFFDQWLRRGGVPQVQGTWRYDPTRKVLEVAFTQTQKQGLYRLPTELAVSLPGVAGERRFKLVIDAPNTKLAFRLDAAPQDVALDPDTWTPMLKADVTQAR</sequence>
<feature type="chain" id="PRO_5031014191" description="Aminopeptidase N" evidence="13">
    <location>
        <begin position="24"/>
        <end position="578"/>
    </location>
</feature>
<dbReference type="AlphaFoldDB" id="A0A7W7NWC4"/>
<keyword evidence="8" id="KW-0479">Metal-binding</keyword>
<dbReference type="InterPro" id="IPR001930">
    <property type="entry name" value="Peptidase_M1"/>
</dbReference>
<dbReference type="PANTHER" id="PTHR11533">
    <property type="entry name" value="PROTEASE M1 ZINC METALLOPROTEASE"/>
    <property type="match status" value="1"/>
</dbReference>
<evidence type="ECO:0000256" key="10">
    <source>
        <dbReference type="ARBA" id="ARBA00022833"/>
    </source>
</evidence>
<dbReference type="EMBL" id="JACHLR010000004">
    <property type="protein sequence ID" value="MBB4857962.1"/>
    <property type="molecule type" value="Genomic_DNA"/>
</dbReference>
<dbReference type="EC" id="3.4.11.2" evidence="4"/>
<keyword evidence="13" id="KW-0732">Signal</keyword>
<accession>A0A7W7NWC4</accession>
<dbReference type="InterPro" id="IPR027268">
    <property type="entry name" value="Peptidase_M4/M1_CTD_sf"/>
</dbReference>
<dbReference type="GO" id="GO:0006508">
    <property type="term" value="P:proteolysis"/>
    <property type="evidence" value="ECO:0007669"/>
    <property type="project" value="UniProtKB-KW"/>
</dbReference>
<evidence type="ECO:0000256" key="6">
    <source>
        <dbReference type="ARBA" id="ARBA00022438"/>
    </source>
</evidence>
<dbReference type="InterPro" id="IPR050344">
    <property type="entry name" value="Peptidase_M1_aminopeptidases"/>
</dbReference>
<keyword evidence="17" id="KW-1185">Reference proteome</keyword>
<dbReference type="GO" id="GO:0042277">
    <property type="term" value="F:peptide binding"/>
    <property type="evidence" value="ECO:0007669"/>
    <property type="project" value="TreeGrafter"/>
</dbReference>
<dbReference type="Pfam" id="PF17900">
    <property type="entry name" value="Peptidase_M1_N"/>
    <property type="match status" value="1"/>
</dbReference>
<dbReference type="GO" id="GO:0070006">
    <property type="term" value="F:metalloaminopeptidase activity"/>
    <property type="evidence" value="ECO:0007669"/>
    <property type="project" value="TreeGrafter"/>
</dbReference>
<keyword evidence="10" id="KW-0862">Zinc</keyword>
<gene>
    <name evidence="16" type="ORF">HNO88_001276</name>
</gene>
<evidence type="ECO:0000256" key="11">
    <source>
        <dbReference type="ARBA" id="ARBA00023049"/>
    </source>
</evidence>
<protein>
    <recommendedName>
        <fullName evidence="5">Aminopeptidase N</fullName>
        <ecNumber evidence="4">3.4.11.2</ecNumber>
    </recommendedName>
</protein>
<evidence type="ECO:0000256" key="1">
    <source>
        <dbReference type="ARBA" id="ARBA00000098"/>
    </source>
</evidence>
<feature type="region of interest" description="Disordered" evidence="12">
    <location>
        <begin position="83"/>
        <end position="102"/>
    </location>
</feature>
<dbReference type="CDD" id="cd09603">
    <property type="entry name" value="M1_APN_like"/>
    <property type="match status" value="1"/>
</dbReference>
<dbReference type="PRINTS" id="PR00756">
    <property type="entry name" value="ALADIPTASE"/>
</dbReference>
<evidence type="ECO:0000259" key="14">
    <source>
        <dbReference type="Pfam" id="PF01433"/>
    </source>
</evidence>
<evidence type="ECO:0000256" key="2">
    <source>
        <dbReference type="ARBA" id="ARBA00001947"/>
    </source>
</evidence>
<dbReference type="GO" id="GO:0005615">
    <property type="term" value="C:extracellular space"/>
    <property type="evidence" value="ECO:0007669"/>
    <property type="project" value="TreeGrafter"/>
</dbReference>
<dbReference type="GO" id="GO:0043171">
    <property type="term" value="P:peptide catabolic process"/>
    <property type="evidence" value="ECO:0007669"/>
    <property type="project" value="TreeGrafter"/>
</dbReference>
<dbReference type="GO" id="GO:0005737">
    <property type="term" value="C:cytoplasm"/>
    <property type="evidence" value="ECO:0007669"/>
    <property type="project" value="TreeGrafter"/>
</dbReference>
<keyword evidence="6 16" id="KW-0031">Aminopeptidase</keyword>
<proteinExistence type="inferred from homology"/>
<dbReference type="GO" id="GO:0016285">
    <property type="term" value="F:alanyl aminopeptidase activity"/>
    <property type="evidence" value="ECO:0007669"/>
    <property type="project" value="UniProtKB-EC"/>
</dbReference>
<dbReference type="Gene3D" id="1.10.390.10">
    <property type="entry name" value="Neutral Protease Domain 2"/>
    <property type="match status" value="1"/>
</dbReference>
<evidence type="ECO:0000256" key="3">
    <source>
        <dbReference type="ARBA" id="ARBA00010136"/>
    </source>
</evidence>
<evidence type="ECO:0000256" key="7">
    <source>
        <dbReference type="ARBA" id="ARBA00022670"/>
    </source>
</evidence>
<keyword evidence="9" id="KW-0378">Hydrolase</keyword>
<organism evidence="16 17">
    <name type="scientific">Novosphingobium chloroacetimidivorans</name>
    <dbReference type="NCBI Taxonomy" id="1428314"/>
    <lineage>
        <taxon>Bacteria</taxon>
        <taxon>Pseudomonadati</taxon>
        <taxon>Pseudomonadota</taxon>
        <taxon>Alphaproteobacteria</taxon>
        <taxon>Sphingomonadales</taxon>
        <taxon>Sphingomonadaceae</taxon>
        <taxon>Novosphingobium</taxon>
    </lineage>
</organism>
<dbReference type="InterPro" id="IPR045357">
    <property type="entry name" value="Aminopeptidase_N-like_N"/>
</dbReference>
<keyword evidence="7" id="KW-0645">Protease</keyword>
<comment type="catalytic activity">
    <reaction evidence="1">
        <text>Release of an N-terminal amino acid, Xaa-|-Yaa- from a peptide, amide or arylamide. Xaa is preferably Ala, but may be most amino acids including Pro (slow action). When a terminal hydrophobic residue is followed by a prolyl residue, the two may be released as an intact Xaa-Pro dipeptide.</text>
        <dbReference type="EC" id="3.4.11.2"/>
    </reaction>
</comment>
<feature type="signal peptide" evidence="13">
    <location>
        <begin position="1"/>
        <end position="23"/>
    </location>
</feature>
<dbReference type="PANTHER" id="PTHR11533:SF174">
    <property type="entry name" value="PUROMYCIN-SENSITIVE AMINOPEPTIDASE-RELATED"/>
    <property type="match status" value="1"/>
</dbReference>
<name>A0A7W7NWC4_9SPHN</name>
<evidence type="ECO:0000313" key="17">
    <source>
        <dbReference type="Proteomes" id="UP000555448"/>
    </source>
</evidence>
<keyword evidence="11" id="KW-0482">Metalloprotease</keyword>
<dbReference type="Proteomes" id="UP000555448">
    <property type="component" value="Unassembled WGS sequence"/>
</dbReference>
<evidence type="ECO:0000256" key="4">
    <source>
        <dbReference type="ARBA" id="ARBA00012564"/>
    </source>
</evidence>
<evidence type="ECO:0000259" key="15">
    <source>
        <dbReference type="Pfam" id="PF17900"/>
    </source>
</evidence>
<dbReference type="Gene3D" id="2.60.40.1730">
    <property type="entry name" value="tricorn interacting facor f3 domain"/>
    <property type="match status" value="1"/>
</dbReference>
<dbReference type="SUPFAM" id="SSF55486">
    <property type="entry name" value="Metalloproteases ('zincins'), catalytic domain"/>
    <property type="match status" value="1"/>
</dbReference>